<keyword evidence="3" id="KW-1185">Reference proteome</keyword>
<dbReference type="EMBL" id="JARQZJ010000093">
    <property type="protein sequence ID" value="KAK9884597.1"/>
    <property type="molecule type" value="Genomic_DNA"/>
</dbReference>
<evidence type="ECO:0008006" key="4">
    <source>
        <dbReference type="Google" id="ProtNLM"/>
    </source>
</evidence>
<proteinExistence type="predicted"/>
<evidence type="ECO:0000313" key="2">
    <source>
        <dbReference type="EMBL" id="KAK9884597.1"/>
    </source>
</evidence>
<feature type="region of interest" description="Disordered" evidence="1">
    <location>
        <begin position="58"/>
        <end position="82"/>
    </location>
</feature>
<protein>
    <recommendedName>
        <fullName evidence="4">Ribosomal protein S13</fullName>
    </recommendedName>
</protein>
<evidence type="ECO:0000256" key="1">
    <source>
        <dbReference type="SAM" id="MobiDB-lite"/>
    </source>
</evidence>
<dbReference type="Proteomes" id="UP001431783">
    <property type="component" value="Unassembled WGS sequence"/>
</dbReference>
<name>A0AAW1UX77_9CUCU</name>
<gene>
    <name evidence="2" type="ORF">WA026_007437</name>
</gene>
<organism evidence="2 3">
    <name type="scientific">Henosepilachna vigintioctopunctata</name>
    <dbReference type="NCBI Taxonomy" id="420089"/>
    <lineage>
        <taxon>Eukaryota</taxon>
        <taxon>Metazoa</taxon>
        <taxon>Ecdysozoa</taxon>
        <taxon>Arthropoda</taxon>
        <taxon>Hexapoda</taxon>
        <taxon>Insecta</taxon>
        <taxon>Pterygota</taxon>
        <taxon>Neoptera</taxon>
        <taxon>Endopterygota</taxon>
        <taxon>Coleoptera</taxon>
        <taxon>Polyphaga</taxon>
        <taxon>Cucujiformia</taxon>
        <taxon>Coccinelloidea</taxon>
        <taxon>Coccinellidae</taxon>
        <taxon>Epilachninae</taxon>
        <taxon>Epilachnini</taxon>
        <taxon>Henosepilachna</taxon>
    </lineage>
</organism>
<reference evidence="2 3" key="1">
    <citation type="submission" date="2023-03" db="EMBL/GenBank/DDBJ databases">
        <title>Genome insight into feeding habits of ladybird beetles.</title>
        <authorList>
            <person name="Li H.-S."/>
            <person name="Huang Y.-H."/>
            <person name="Pang H."/>
        </authorList>
    </citation>
    <scope>NUCLEOTIDE SEQUENCE [LARGE SCALE GENOMIC DNA]</scope>
    <source>
        <strain evidence="2">SYSU_2023b</strain>
        <tissue evidence="2">Whole body</tissue>
    </source>
</reference>
<evidence type="ECO:0000313" key="3">
    <source>
        <dbReference type="Proteomes" id="UP001431783"/>
    </source>
</evidence>
<accession>A0AAW1UX77</accession>
<dbReference type="AlphaFoldDB" id="A0AAW1UX77"/>
<sequence length="82" mass="9770">MKVLRRITGKTLLNGERSENVRNMCKVDSINDWVLNRKQEWKDHINRMDDTRIVRIARDRSPLGRRSVGRPRKRCSDNKKVP</sequence>
<comment type="caution">
    <text evidence="2">The sequence shown here is derived from an EMBL/GenBank/DDBJ whole genome shotgun (WGS) entry which is preliminary data.</text>
</comment>